<name>A0A1J5RUC6_9ZZZZ</name>
<feature type="transmembrane region" description="Helical" evidence="8">
    <location>
        <begin position="378"/>
        <end position="398"/>
    </location>
</feature>
<dbReference type="InterPro" id="IPR036259">
    <property type="entry name" value="MFS_trans_sf"/>
</dbReference>
<sequence length="403" mass="42709">MDTASKVPGVSARRTAVQLAALSALGPFCIDAYLPSMPDISRVMNQSLDDVQGTLTAYMIPFAVMTLWHGALSDTFGRRRMVVLGLAAFAAASAGCALATSLPWLMFFRVFQGATAGVGMVVGRAIVRDLYDGPEAQKLMAMVAIVFAIAPAIAPIVGGWLQAWFGWRAIFVFMAVYASVLLATIAATLPETLPRSARQSFRPGFLAKSYFTALRHPVFMTACIAIAFAFAGLFLYVLSAPEFLMHHLHVSATGFLWLFGPLTAGIVVGNVLCARLAGRLSLVRTAAIGCAVMLVCALSNVGMNLLMPPRLPWAVIPLFGYMVGMSLVLPTMTIRAIDCFPQQRGLAASCQSFVQSAGSSVLSAAAPLLWISSLSLSASQFAFGLVSAGMLALVPLFARRGPA</sequence>
<feature type="transmembrane region" description="Helical" evidence="8">
    <location>
        <begin position="106"/>
        <end position="127"/>
    </location>
</feature>
<dbReference type="Gene3D" id="1.20.1720.10">
    <property type="entry name" value="Multidrug resistance protein D"/>
    <property type="match status" value="1"/>
</dbReference>
<organism evidence="10">
    <name type="scientific">mine drainage metagenome</name>
    <dbReference type="NCBI Taxonomy" id="410659"/>
    <lineage>
        <taxon>unclassified sequences</taxon>
        <taxon>metagenomes</taxon>
        <taxon>ecological metagenomes</taxon>
    </lineage>
</organism>
<keyword evidence="4" id="KW-1003">Cell membrane</keyword>
<feature type="transmembrane region" description="Helical" evidence="8">
    <location>
        <begin position="250"/>
        <end position="273"/>
    </location>
</feature>
<dbReference type="PANTHER" id="PTHR42718">
    <property type="entry name" value="MAJOR FACILITATOR SUPERFAMILY MULTIDRUG TRANSPORTER MFSC"/>
    <property type="match status" value="1"/>
</dbReference>
<dbReference type="InterPro" id="IPR020846">
    <property type="entry name" value="MFS_dom"/>
</dbReference>
<evidence type="ECO:0000259" key="9">
    <source>
        <dbReference type="PROSITE" id="PS50850"/>
    </source>
</evidence>
<feature type="transmembrane region" description="Helical" evidence="8">
    <location>
        <begin position="285"/>
        <end position="307"/>
    </location>
</feature>
<evidence type="ECO:0000256" key="2">
    <source>
        <dbReference type="ARBA" id="ARBA00006236"/>
    </source>
</evidence>
<dbReference type="GO" id="GO:0005886">
    <property type="term" value="C:plasma membrane"/>
    <property type="evidence" value="ECO:0007669"/>
    <property type="project" value="UniProtKB-SubCell"/>
</dbReference>
<evidence type="ECO:0000256" key="1">
    <source>
        <dbReference type="ARBA" id="ARBA00004651"/>
    </source>
</evidence>
<evidence type="ECO:0000256" key="5">
    <source>
        <dbReference type="ARBA" id="ARBA00022692"/>
    </source>
</evidence>
<dbReference type="CDD" id="cd17320">
    <property type="entry name" value="MFS_MdfA_MDR_like"/>
    <property type="match status" value="1"/>
</dbReference>
<dbReference type="EMBL" id="MLJW01000164">
    <property type="protein sequence ID" value="OIQ95575.1"/>
    <property type="molecule type" value="Genomic_DNA"/>
</dbReference>
<comment type="similarity">
    <text evidence="2">Belongs to the major facilitator superfamily. Bcr/CmlA family.</text>
</comment>
<protein>
    <submittedName>
        <fullName evidence="10">Bicyclomycin resistance protein</fullName>
    </submittedName>
</protein>
<feature type="transmembrane region" description="Helical" evidence="8">
    <location>
        <begin position="218"/>
        <end position="238"/>
    </location>
</feature>
<feature type="transmembrane region" description="Helical" evidence="8">
    <location>
        <begin position="81"/>
        <end position="100"/>
    </location>
</feature>
<evidence type="ECO:0000256" key="8">
    <source>
        <dbReference type="SAM" id="Phobius"/>
    </source>
</evidence>
<keyword evidence="5 8" id="KW-0812">Transmembrane</keyword>
<feature type="transmembrane region" description="Helical" evidence="8">
    <location>
        <begin position="55"/>
        <end position="72"/>
    </location>
</feature>
<dbReference type="InterPro" id="IPR011701">
    <property type="entry name" value="MFS"/>
</dbReference>
<dbReference type="GO" id="GO:0042910">
    <property type="term" value="F:xenobiotic transmembrane transporter activity"/>
    <property type="evidence" value="ECO:0007669"/>
    <property type="project" value="InterPro"/>
</dbReference>
<keyword evidence="7 8" id="KW-0472">Membrane</keyword>
<gene>
    <name evidence="10" type="primary">bcr_5</name>
    <name evidence="10" type="ORF">GALL_224470</name>
</gene>
<dbReference type="InterPro" id="IPR004812">
    <property type="entry name" value="Efflux_drug-R_Bcr/CmlA"/>
</dbReference>
<proteinExistence type="inferred from homology"/>
<reference evidence="10" key="1">
    <citation type="submission" date="2016-10" db="EMBL/GenBank/DDBJ databases">
        <title>Sequence of Gallionella enrichment culture.</title>
        <authorList>
            <person name="Poehlein A."/>
            <person name="Muehling M."/>
            <person name="Daniel R."/>
        </authorList>
    </citation>
    <scope>NUCLEOTIDE SEQUENCE</scope>
</reference>
<evidence type="ECO:0000256" key="4">
    <source>
        <dbReference type="ARBA" id="ARBA00022475"/>
    </source>
</evidence>
<feature type="domain" description="Major facilitator superfamily (MFS) profile" evidence="9">
    <location>
        <begin position="1"/>
        <end position="403"/>
    </location>
</feature>
<feature type="transmembrane region" description="Helical" evidence="8">
    <location>
        <begin position="313"/>
        <end position="332"/>
    </location>
</feature>
<feature type="transmembrane region" description="Helical" evidence="8">
    <location>
        <begin position="167"/>
        <end position="189"/>
    </location>
</feature>
<feature type="transmembrane region" description="Helical" evidence="8">
    <location>
        <begin position="353"/>
        <end position="372"/>
    </location>
</feature>
<dbReference type="PROSITE" id="PS50850">
    <property type="entry name" value="MFS"/>
    <property type="match status" value="1"/>
</dbReference>
<dbReference type="AlphaFoldDB" id="A0A1J5RUC6"/>
<comment type="subcellular location">
    <subcellularLocation>
        <location evidence="1">Cell membrane</location>
        <topology evidence="1">Multi-pass membrane protein</topology>
    </subcellularLocation>
</comment>
<dbReference type="SUPFAM" id="SSF103473">
    <property type="entry name" value="MFS general substrate transporter"/>
    <property type="match status" value="1"/>
</dbReference>
<dbReference type="Pfam" id="PF07690">
    <property type="entry name" value="MFS_1"/>
    <property type="match status" value="1"/>
</dbReference>
<dbReference type="PANTHER" id="PTHR42718:SF46">
    <property type="entry name" value="BLR6921 PROTEIN"/>
    <property type="match status" value="1"/>
</dbReference>
<dbReference type="NCBIfam" id="TIGR00710">
    <property type="entry name" value="efflux_Bcr_CflA"/>
    <property type="match status" value="1"/>
</dbReference>
<evidence type="ECO:0000256" key="6">
    <source>
        <dbReference type="ARBA" id="ARBA00022989"/>
    </source>
</evidence>
<keyword evidence="3" id="KW-0813">Transport</keyword>
<evidence type="ECO:0000256" key="3">
    <source>
        <dbReference type="ARBA" id="ARBA00022448"/>
    </source>
</evidence>
<dbReference type="GO" id="GO:1990961">
    <property type="term" value="P:xenobiotic detoxification by transmembrane export across the plasma membrane"/>
    <property type="evidence" value="ECO:0007669"/>
    <property type="project" value="InterPro"/>
</dbReference>
<accession>A0A1J5RUC6</accession>
<comment type="caution">
    <text evidence="10">The sequence shown here is derived from an EMBL/GenBank/DDBJ whole genome shotgun (WGS) entry which is preliminary data.</text>
</comment>
<feature type="transmembrane region" description="Helical" evidence="8">
    <location>
        <begin position="139"/>
        <end position="161"/>
    </location>
</feature>
<evidence type="ECO:0000313" key="10">
    <source>
        <dbReference type="EMBL" id="OIQ95575.1"/>
    </source>
</evidence>
<evidence type="ECO:0000256" key="7">
    <source>
        <dbReference type="ARBA" id="ARBA00023136"/>
    </source>
</evidence>
<keyword evidence="6 8" id="KW-1133">Transmembrane helix</keyword>